<evidence type="ECO:0000259" key="1">
    <source>
        <dbReference type="Pfam" id="PF00753"/>
    </source>
</evidence>
<dbReference type="EMBL" id="BEXB01000013">
    <property type="protein sequence ID" value="GAY76335.1"/>
    <property type="molecule type" value="Genomic_DNA"/>
</dbReference>
<gene>
    <name evidence="2" type="ORF">NBRC111894_1889</name>
</gene>
<dbReference type="InterPro" id="IPR001279">
    <property type="entry name" value="Metallo-B-lactamas"/>
</dbReference>
<reference evidence="2 3" key="1">
    <citation type="submission" date="2017-11" db="EMBL/GenBank/DDBJ databases">
        <title>Draft Genome Sequence of Sporolactobacillus inulinus NBRC 111894 Isolated from Koso, a Japanese Sugar-Vegetable Fermented Beverage.</title>
        <authorList>
            <person name="Chiou T.Y."/>
            <person name="Oshima K."/>
            <person name="Suda W."/>
            <person name="Hattori M."/>
            <person name="Takahashi T."/>
        </authorList>
    </citation>
    <scope>NUCLEOTIDE SEQUENCE [LARGE SCALE GENOMIC DNA]</scope>
    <source>
        <strain evidence="2 3">NBRC111894</strain>
    </source>
</reference>
<protein>
    <submittedName>
        <fullName evidence="2">Late competence protein ComEC, DNA transport</fullName>
    </submittedName>
</protein>
<dbReference type="Gene3D" id="3.60.15.10">
    <property type="entry name" value="Ribonuclease Z/Hydroxyacylglutathione hydrolase-like"/>
    <property type="match status" value="1"/>
</dbReference>
<name>A0A4Y1ZBA6_9BACL</name>
<dbReference type="Pfam" id="PF00753">
    <property type="entry name" value="Lactamase_B"/>
    <property type="match status" value="1"/>
</dbReference>
<proteinExistence type="predicted"/>
<sequence length="148" mass="16729">MLRSGMTLQLKTQAFHVLSPLEDAKDSNDNSVVLYAVLGGKRWLFTGDLSISGERELMQRYPNLRADVLKLGHHGSRTSTSEAWLEQLNPAVGVISCGRANRYGHPHPEVVQALRKRDVFSLRTDRSGAIRFWFDLTKMSSFEHAYDP</sequence>
<dbReference type="SUPFAM" id="SSF56281">
    <property type="entry name" value="Metallo-hydrolase/oxidoreductase"/>
    <property type="match status" value="1"/>
</dbReference>
<dbReference type="PANTHER" id="PTHR30619">
    <property type="entry name" value="DNA INTERNALIZATION/COMPETENCE PROTEIN COMEC/REC2"/>
    <property type="match status" value="1"/>
</dbReference>
<dbReference type="Proteomes" id="UP000319716">
    <property type="component" value="Unassembled WGS sequence"/>
</dbReference>
<comment type="caution">
    <text evidence="2">The sequence shown here is derived from an EMBL/GenBank/DDBJ whole genome shotgun (WGS) entry which is preliminary data.</text>
</comment>
<dbReference type="AlphaFoldDB" id="A0A4Y1ZBA6"/>
<dbReference type="PANTHER" id="PTHR30619:SF1">
    <property type="entry name" value="RECOMBINATION PROTEIN 2"/>
    <property type="match status" value="1"/>
</dbReference>
<dbReference type="InterPro" id="IPR036866">
    <property type="entry name" value="RibonucZ/Hydroxyglut_hydro"/>
</dbReference>
<feature type="domain" description="Metallo-beta-lactamase" evidence="1">
    <location>
        <begin position="31"/>
        <end position="98"/>
    </location>
</feature>
<evidence type="ECO:0000313" key="3">
    <source>
        <dbReference type="Proteomes" id="UP000319716"/>
    </source>
</evidence>
<accession>A0A4Y1ZBA6</accession>
<dbReference type="InterPro" id="IPR052159">
    <property type="entry name" value="Competence_DNA_uptake"/>
</dbReference>
<evidence type="ECO:0000313" key="2">
    <source>
        <dbReference type="EMBL" id="GAY76335.1"/>
    </source>
</evidence>
<organism evidence="2 3">
    <name type="scientific">Sporolactobacillus inulinus</name>
    <dbReference type="NCBI Taxonomy" id="2078"/>
    <lineage>
        <taxon>Bacteria</taxon>
        <taxon>Bacillati</taxon>
        <taxon>Bacillota</taxon>
        <taxon>Bacilli</taxon>
        <taxon>Bacillales</taxon>
        <taxon>Sporolactobacillaceae</taxon>
        <taxon>Sporolactobacillus</taxon>
    </lineage>
</organism>